<keyword evidence="1" id="KW-0812">Transmembrane</keyword>
<dbReference type="RefSeq" id="WP_234764142.1">
    <property type="nucleotide sequence ID" value="NZ_JAKEIP010000077.1"/>
</dbReference>
<gene>
    <name evidence="2" type="ORF">L0P92_19880</name>
</gene>
<evidence type="ECO:0000313" key="3">
    <source>
        <dbReference type="Proteomes" id="UP001139384"/>
    </source>
</evidence>
<evidence type="ECO:0000313" key="2">
    <source>
        <dbReference type="EMBL" id="MCF1595819.1"/>
    </source>
</evidence>
<proteinExistence type="predicted"/>
<feature type="transmembrane region" description="Helical" evidence="1">
    <location>
        <begin position="57"/>
        <end position="74"/>
    </location>
</feature>
<comment type="caution">
    <text evidence="2">The sequence shown here is derived from an EMBL/GenBank/DDBJ whole genome shotgun (WGS) entry which is preliminary data.</text>
</comment>
<name>A0A9X1Q0D7_STRM4</name>
<protein>
    <submittedName>
        <fullName evidence="2">Uncharacterized protein</fullName>
    </submittedName>
</protein>
<keyword evidence="1" id="KW-1133">Transmembrane helix</keyword>
<accession>A0A9X1Q0D7</accession>
<sequence length="122" mass="13659">MQHRHRRAARLHHGGLEPVVHLASFIPASEAHPGLRRQPLRWGRDVQTAVRVEKLRIWFAWICGNFILLMIAVATQDIRIVSVITQVILAAGFLALTVALFRMTGALNRKAAAARREVLGDL</sequence>
<feature type="transmembrane region" description="Helical" evidence="1">
    <location>
        <begin position="80"/>
        <end position="101"/>
    </location>
</feature>
<dbReference type="Proteomes" id="UP001139384">
    <property type="component" value="Unassembled WGS sequence"/>
</dbReference>
<keyword evidence="1" id="KW-0472">Membrane</keyword>
<dbReference type="EMBL" id="JAKEIP010000077">
    <property type="protein sequence ID" value="MCF1595819.1"/>
    <property type="molecule type" value="Genomic_DNA"/>
</dbReference>
<evidence type="ECO:0000256" key="1">
    <source>
        <dbReference type="SAM" id="Phobius"/>
    </source>
</evidence>
<organism evidence="2 3">
    <name type="scientific">Streptomyces muensis</name>
    <dbReference type="NCBI Taxonomy" id="1077944"/>
    <lineage>
        <taxon>Bacteria</taxon>
        <taxon>Bacillati</taxon>
        <taxon>Actinomycetota</taxon>
        <taxon>Actinomycetes</taxon>
        <taxon>Kitasatosporales</taxon>
        <taxon>Streptomycetaceae</taxon>
        <taxon>Streptomyces</taxon>
    </lineage>
</organism>
<keyword evidence="3" id="KW-1185">Reference proteome</keyword>
<dbReference type="AlphaFoldDB" id="A0A9X1Q0D7"/>
<reference evidence="2" key="1">
    <citation type="submission" date="2022-01" db="EMBL/GenBank/DDBJ databases">
        <title>Draft Genome Sequences of Seven Type Strains of the Genus Streptomyces.</title>
        <authorList>
            <person name="Aziz S."/>
            <person name="Coretto E."/>
            <person name="Chronakova A."/>
            <person name="Sproer C."/>
            <person name="Huber K."/>
            <person name="Nouioui I."/>
            <person name="Gross H."/>
        </authorList>
    </citation>
    <scope>NUCLEOTIDE SEQUENCE</scope>
    <source>
        <strain evidence="2">DSM 103493</strain>
    </source>
</reference>